<feature type="transmembrane region" description="Helical" evidence="5">
    <location>
        <begin position="348"/>
        <end position="373"/>
    </location>
</feature>
<name>A0A9P7YB67_9HELO</name>
<feature type="transmembrane region" description="Helical" evidence="5">
    <location>
        <begin position="448"/>
        <end position="467"/>
    </location>
</feature>
<feature type="transmembrane region" description="Helical" evidence="5">
    <location>
        <begin position="94"/>
        <end position="115"/>
    </location>
</feature>
<feature type="transmembrane region" description="Helical" evidence="5">
    <location>
        <begin position="127"/>
        <end position="151"/>
    </location>
</feature>
<keyword evidence="7" id="KW-1185">Reference proteome</keyword>
<evidence type="ECO:0000313" key="7">
    <source>
        <dbReference type="Proteomes" id="UP000824998"/>
    </source>
</evidence>
<dbReference type="PANTHER" id="PTHR23507">
    <property type="entry name" value="ZGC:174356"/>
    <property type="match status" value="1"/>
</dbReference>
<dbReference type="InterPro" id="IPR036259">
    <property type="entry name" value="MFS_trans_sf"/>
</dbReference>
<evidence type="ECO:0000313" key="6">
    <source>
        <dbReference type="EMBL" id="KAG9230479.1"/>
    </source>
</evidence>
<evidence type="ECO:0000256" key="5">
    <source>
        <dbReference type="SAM" id="Phobius"/>
    </source>
</evidence>
<feature type="transmembrane region" description="Helical" evidence="5">
    <location>
        <begin position="31"/>
        <end position="54"/>
    </location>
</feature>
<reference evidence="6" key="1">
    <citation type="journal article" date="2021" name="IMA Fungus">
        <title>Genomic characterization of three marine fungi, including Emericellopsis atlantica sp. nov. with signatures of a generalist lifestyle and marine biomass degradation.</title>
        <authorList>
            <person name="Hagestad O.C."/>
            <person name="Hou L."/>
            <person name="Andersen J.H."/>
            <person name="Hansen E.H."/>
            <person name="Altermark B."/>
            <person name="Li C."/>
            <person name="Kuhnert E."/>
            <person name="Cox R.J."/>
            <person name="Crous P.W."/>
            <person name="Spatafora J.W."/>
            <person name="Lail K."/>
            <person name="Amirebrahimi M."/>
            <person name="Lipzen A."/>
            <person name="Pangilinan J."/>
            <person name="Andreopoulos W."/>
            <person name="Hayes R.D."/>
            <person name="Ng V."/>
            <person name="Grigoriev I.V."/>
            <person name="Jackson S.A."/>
            <person name="Sutton T.D.S."/>
            <person name="Dobson A.D.W."/>
            <person name="Rama T."/>
        </authorList>
    </citation>
    <scope>NUCLEOTIDE SEQUENCE</scope>
    <source>
        <strain evidence="6">TRa018bII</strain>
    </source>
</reference>
<feature type="transmembrane region" description="Helical" evidence="5">
    <location>
        <begin position="163"/>
        <end position="183"/>
    </location>
</feature>
<proteinExistence type="predicted"/>
<sequence>MNEDPESENENESLLESPLSNKRAGVQARRVLFFAITLFVLVDVVMVGMGPMFVRMEELSICRSYYFQQDPSLIDDDGNVEETLCKVDAVQAELAFISGWLGFFETIPGVLLGIFFGRLADIKGRKFVFLINLVPLYVSTIWISVVCYFFSTFPDPKSLWLSSLGYFVGGGPQMLGTMLLAMIADVTPEFDRAKAFVFVAVSQLIVEFFLAEVGAFLLAKDLYLPLQIGLPIAILAIPTMLLMPETLSSLNRPHVDFQALPTDDGQSSTTTSPPVGQRGTGWNFRIRFWNYFDALFTCSSLIFSGLWRKRKILIIFLVFFVGVLDRGTFAHVLQYISKKFLWKIAEAGVLAPVVSAFRLLILVIAVPFTMQFLRRRRWETDSIDSFIVTFGLIGIAIGNSIVAICSTWQQLTFGLFISAFGCAISPSLRSTASNLVPNTSLSHLYSSITVVQMVARLVVGPVFAYGFKAGLTSGVLGLPFLIVAAAHFFAAFMYITYF</sequence>
<feature type="transmembrane region" description="Helical" evidence="5">
    <location>
        <begin position="224"/>
        <end position="243"/>
    </location>
</feature>
<evidence type="ECO:0000256" key="2">
    <source>
        <dbReference type="ARBA" id="ARBA00022692"/>
    </source>
</evidence>
<dbReference type="PANTHER" id="PTHR23507:SF1">
    <property type="entry name" value="FI18259P1-RELATED"/>
    <property type="match status" value="1"/>
</dbReference>
<dbReference type="GO" id="GO:0022857">
    <property type="term" value="F:transmembrane transporter activity"/>
    <property type="evidence" value="ECO:0007669"/>
    <property type="project" value="TreeGrafter"/>
</dbReference>
<protein>
    <submittedName>
        <fullName evidence="6">Major facilitator superfamily domain-containing protein</fullName>
    </submittedName>
</protein>
<dbReference type="OrthoDB" id="194139at2759"/>
<evidence type="ECO:0000256" key="4">
    <source>
        <dbReference type="ARBA" id="ARBA00023136"/>
    </source>
</evidence>
<dbReference type="AlphaFoldDB" id="A0A9P7YB67"/>
<comment type="caution">
    <text evidence="6">The sequence shown here is derived from an EMBL/GenBank/DDBJ whole genome shotgun (WGS) entry which is preliminary data.</text>
</comment>
<gene>
    <name evidence="6" type="ORF">BJ875DRAFT_472125</name>
</gene>
<keyword evidence="4 5" id="KW-0472">Membrane</keyword>
<organism evidence="6 7">
    <name type="scientific">Amylocarpus encephaloides</name>
    <dbReference type="NCBI Taxonomy" id="45428"/>
    <lineage>
        <taxon>Eukaryota</taxon>
        <taxon>Fungi</taxon>
        <taxon>Dikarya</taxon>
        <taxon>Ascomycota</taxon>
        <taxon>Pezizomycotina</taxon>
        <taxon>Leotiomycetes</taxon>
        <taxon>Helotiales</taxon>
        <taxon>Helotiales incertae sedis</taxon>
        <taxon>Amylocarpus</taxon>
    </lineage>
</organism>
<feature type="transmembrane region" description="Helical" evidence="5">
    <location>
        <begin position="385"/>
        <end position="404"/>
    </location>
</feature>
<keyword evidence="2 5" id="KW-0812">Transmembrane</keyword>
<dbReference type="EMBL" id="MU251669">
    <property type="protein sequence ID" value="KAG9230479.1"/>
    <property type="molecule type" value="Genomic_DNA"/>
</dbReference>
<keyword evidence="3 5" id="KW-1133">Transmembrane helix</keyword>
<feature type="transmembrane region" description="Helical" evidence="5">
    <location>
        <begin position="474"/>
        <end position="497"/>
    </location>
</feature>
<feature type="transmembrane region" description="Helical" evidence="5">
    <location>
        <begin position="313"/>
        <end position="336"/>
    </location>
</feature>
<evidence type="ECO:0000256" key="3">
    <source>
        <dbReference type="ARBA" id="ARBA00022989"/>
    </source>
</evidence>
<feature type="transmembrane region" description="Helical" evidence="5">
    <location>
        <begin position="195"/>
        <end position="218"/>
    </location>
</feature>
<dbReference type="GO" id="GO:0016020">
    <property type="term" value="C:membrane"/>
    <property type="evidence" value="ECO:0007669"/>
    <property type="project" value="UniProtKB-SubCell"/>
</dbReference>
<dbReference type="SUPFAM" id="SSF103473">
    <property type="entry name" value="MFS general substrate transporter"/>
    <property type="match status" value="1"/>
</dbReference>
<accession>A0A9P7YB67</accession>
<evidence type="ECO:0000256" key="1">
    <source>
        <dbReference type="ARBA" id="ARBA00004141"/>
    </source>
</evidence>
<dbReference type="Proteomes" id="UP000824998">
    <property type="component" value="Unassembled WGS sequence"/>
</dbReference>
<comment type="subcellular location">
    <subcellularLocation>
        <location evidence="1">Membrane</location>
        <topology evidence="1">Multi-pass membrane protein</topology>
    </subcellularLocation>
</comment>
<dbReference type="Gene3D" id="1.20.1250.20">
    <property type="entry name" value="MFS general substrate transporter like domains"/>
    <property type="match status" value="1"/>
</dbReference>